<feature type="non-terminal residue" evidence="1">
    <location>
        <position position="1"/>
    </location>
</feature>
<proteinExistence type="predicted"/>
<gene>
    <name evidence="1" type="ORF">S06H3_40271</name>
</gene>
<name>X1PAU3_9ZZZZ</name>
<reference evidence="1" key="1">
    <citation type="journal article" date="2014" name="Front. Microbiol.">
        <title>High frequency of phylogenetically diverse reductive dehalogenase-homologous genes in deep subseafloor sedimentary metagenomes.</title>
        <authorList>
            <person name="Kawai M."/>
            <person name="Futagami T."/>
            <person name="Toyoda A."/>
            <person name="Takaki Y."/>
            <person name="Nishi S."/>
            <person name="Hori S."/>
            <person name="Arai W."/>
            <person name="Tsubouchi T."/>
            <person name="Morono Y."/>
            <person name="Uchiyama I."/>
            <person name="Ito T."/>
            <person name="Fujiyama A."/>
            <person name="Inagaki F."/>
            <person name="Takami H."/>
        </authorList>
    </citation>
    <scope>NUCLEOTIDE SEQUENCE</scope>
    <source>
        <strain evidence="1">Expedition CK06-06</strain>
    </source>
</reference>
<accession>X1PAU3</accession>
<comment type="caution">
    <text evidence="1">The sequence shown here is derived from an EMBL/GenBank/DDBJ whole genome shotgun (WGS) entry which is preliminary data.</text>
</comment>
<evidence type="ECO:0008006" key="2">
    <source>
        <dbReference type="Google" id="ProtNLM"/>
    </source>
</evidence>
<organism evidence="1">
    <name type="scientific">marine sediment metagenome</name>
    <dbReference type="NCBI Taxonomy" id="412755"/>
    <lineage>
        <taxon>unclassified sequences</taxon>
        <taxon>metagenomes</taxon>
        <taxon>ecological metagenomes</taxon>
    </lineage>
</organism>
<dbReference type="EMBL" id="BARV01024702">
    <property type="protein sequence ID" value="GAI36150.1"/>
    <property type="molecule type" value="Genomic_DNA"/>
</dbReference>
<protein>
    <recommendedName>
        <fullName evidence="2">Site-specific DNA-methyltransferase</fullName>
    </recommendedName>
</protein>
<evidence type="ECO:0000313" key="1">
    <source>
        <dbReference type="EMBL" id="GAI36150.1"/>
    </source>
</evidence>
<sequence length="232" mass="26930">DGSLGANDVLVFNYQKYKDAVLDRDFIGDLHSILGDKIGRRFFVIAPAASVAFLEDYIEKGNTRYFVLRIPYSIIDELHRKGFTHIKQPVSEMDVNDTVDAVGFDFIQIPDAECEYYLDKPKGQVSLGHSGKDAVIKIKKFESNIISKKPLHYENMETLSMVMVDYNYDGKVFNFDEVFYAEDLKKQDYEIRFDSNKLDGQMMLIYIDIFGNEKREVKKLRDFTELREAFYG</sequence>
<dbReference type="AlphaFoldDB" id="X1PAU3"/>